<evidence type="ECO:0000256" key="1">
    <source>
        <dbReference type="ARBA" id="ARBA00004123"/>
    </source>
</evidence>
<dbReference type="EMBL" id="JBBNAF010000003">
    <property type="protein sequence ID" value="KAK9160466.1"/>
    <property type="molecule type" value="Genomic_DNA"/>
</dbReference>
<evidence type="ECO:0000313" key="10">
    <source>
        <dbReference type="Proteomes" id="UP001420932"/>
    </source>
</evidence>
<accession>A0AAP0Q1Q7</accession>
<dbReference type="GO" id="GO:0005737">
    <property type="term" value="C:cytoplasm"/>
    <property type="evidence" value="ECO:0007669"/>
    <property type="project" value="UniProtKB-SubCell"/>
</dbReference>
<keyword evidence="7" id="KW-0539">Nucleus</keyword>
<dbReference type="GO" id="GO:0006611">
    <property type="term" value="P:protein export from nucleus"/>
    <property type="evidence" value="ECO:0007669"/>
    <property type="project" value="TreeGrafter"/>
</dbReference>
<gene>
    <name evidence="9" type="ORF">Syun_006807</name>
</gene>
<dbReference type="PANTHER" id="PTHR12596">
    <property type="entry name" value="EXPORTIN 4,7-RELATED"/>
    <property type="match status" value="1"/>
</dbReference>
<proteinExistence type="inferred from homology"/>
<dbReference type="InterPro" id="IPR016024">
    <property type="entry name" value="ARM-type_fold"/>
</dbReference>
<dbReference type="InterPro" id="IPR044189">
    <property type="entry name" value="XPO4/7-like"/>
</dbReference>
<protein>
    <recommendedName>
        <fullName evidence="8">Exportin-4</fullName>
    </recommendedName>
</protein>
<dbReference type="PANTHER" id="PTHR12596:SF1">
    <property type="entry name" value="EXPORTIN-4"/>
    <property type="match status" value="1"/>
</dbReference>
<evidence type="ECO:0000256" key="2">
    <source>
        <dbReference type="ARBA" id="ARBA00004496"/>
    </source>
</evidence>
<dbReference type="SUPFAM" id="SSF48371">
    <property type="entry name" value="ARM repeat"/>
    <property type="match status" value="1"/>
</dbReference>
<evidence type="ECO:0000313" key="9">
    <source>
        <dbReference type="EMBL" id="KAK9160466.1"/>
    </source>
</evidence>
<organism evidence="9 10">
    <name type="scientific">Stephania yunnanensis</name>
    <dbReference type="NCBI Taxonomy" id="152371"/>
    <lineage>
        <taxon>Eukaryota</taxon>
        <taxon>Viridiplantae</taxon>
        <taxon>Streptophyta</taxon>
        <taxon>Embryophyta</taxon>
        <taxon>Tracheophyta</taxon>
        <taxon>Spermatophyta</taxon>
        <taxon>Magnoliopsida</taxon>
        <taxon>Ranunculales</taxon>
        <taxon>Menispermaceae</taxon>
        <taxon>Menispermoideae</taxon>
        <taxon>Cissampelideae</taxon>
        <taxon>Stephania</taxon>
    </lineage>
</organism>
<keyword evidence="5" id="KW-0963">Cytoplasm</keyword>
<dbReference type="AlphaFoldDB" id="A0AAP0Q1Q7"/>
<name>A0AAP0Q1Q7_9MAGN</name>
<evidence type="ECO:0000256" key="7">
    <source>
        <dbReference type="ARBA" id="ARBA00023242"/>
    </source>
</evidence>
<dbReference type="GO" id="GO:0005643">
    <property type="term" value="C:nuclear pore"/>
    <property type="evidence" value="ECO:0007669"/>
    <property type="project" value="TreeGrafter"/>
</dbReference>
<comment type="subcellular location">
    <subcellularLocation>
        <location evidence="2">Cytoplasm</location>
    </subcellularLocation>
    <subcellularLocation>
        <location evidence="1">Nucleus</location>
    </subcellularLocation>
</comment>
<dbReference type="Proteomes" id="UP001420932">
    <property type="component" value="Unassembled WGS sequence"/>
</dbReference>
<reference evidence="9 10" key="1">
    <citation type="submission" date="2024-01" db="EMBL/GenBank/DDBJ databases">
        <title>Genome assemblies of Stephania.</title>
        <authorList>
            <person name="Yang L."/>
        </authorList>
    </citation>
    <scope>NUCLEOTIDE SEQUENCE [LARGE SCALE GENOMIC DNA]</scope>
    <source>
        <strain evidence="9">YNDBR</strain>
        <tissue evidence="9">Leaf</tissue>
    </source>
</reference>
<evidence type="ECO:0000256" key="5">
    <source>
        <dbReference type="ARBA" id="ARBA00022490"/>
    </source>
</evidence>
<keyword evidence="10" id="KW-1185">Reference proteome</keyword>
<comment type="similarity">
    <text evidence="3">Belongs to the exportin family.</text>
</comment>
<evidence type="ECO:0000256" key="4">
    <source>
        <dbReference type="ARBA" id="ARBA00022448"/>
    </source>
</evidence>
<evidence type="ECO:0000256" key="3">
    <source>
        <dbReference type="ARBA" id="ARBA00009466"/>
    </source>
</evidence>
<dbReference type="InterPro" id="IPR011989">
    <property type="entry name" value="ARM-like"/>
</dbReference>
<keyword evidence="4" id="KW-0813">Transport</keyword>
<dbReference type="FunFam" id="1.25.10.10:FF:000287">
    <property type="entry name" value="Exportin-4 protein"/>
    <property type="match status" value="1"/>
</dbReference>
<keyword evidence="6" id="KW-0653">Protein transport</keyword>
<evidence type="ECO:0000256" key="8">
    <source>
        <dbReference type="ARBA" id="ARBA00040444"/>
    </source>
</evidence>
<evidence type="ECO:0000256" key="6">
    <source>
        <dbReference type="ARBA" id="ARBA00022927"/>
    </source>
</evidence>
<sequence>MSPHRRFHHGGQADLHQLQHIMRTIEQACISVQMHINPMEAEAVILSLRQSPLAYQACLFILENSQVTNAKFHAASAIQEVAVREWAFLTDDEKRSLIRYCLSYVFQHSCSTDGYVQRKVSAVGAQFLKRGWLDFTVGEKEAFFTEVKQAILGCHGADAQFIGVNFLDCVVSEFSPSTASAMGLPREFHEQCRASVESNYLKKFYCWAQDAALSVTNRLLEHDATVSEVKVCTAALNLMFQILNWDFKWNVNAVDGANSRINVFSSKVRPEIVLPNSFECVLVQPGPAWYNTLISSGHVTWLLGLYGTMRQKFSHVGSWIVSPLAVSARKLVVLFCSLTGTIFPSGLTDDLRKNIKMQQLRNLGVAISMARALEHKQEISKGTMYDGQMQEHHLLQILSCIVQWICPPGTITAAINSGKSESEFLDGCRALLSMATLTTPQVFDKLLRSISPFGTLSLLSSLTCEVVEARATSDTTEETWSWIARDILLDAWTVLLEPKDPGKDTTLPPEGVASTASVFKLIVESELKAAAALAFEEEDDYFQASVSAMDERFNSYALIARRAVDLTIPFLTHLFSQRLSMLHQEKGKSDLTCILEELFSLLLFTGHVLADAGEGETPLVPEAFQSHFMDVLGAEQHPVIVLSCTIIKFAEQSLNPEMRSAFFSPRLMEALIWFLARWSNTYLMPHETARGSNCSQVVNNDRQQDIKFSRNVLIGFCGEHDQGKYVLDVILRISLMTLISYSGEKALQELTCYKLLPALVRRKNVCVHLFTLDSWNDLVNAFAKNRSLFDLVSPHQCSLTETLVRAASGIRNSEASNQYVRELMGQMVADLLDLTSKADLRTIAQQPNSIQTVSFLLARLRGAARATQPRTQRALYEMGVSVLNAILTLLEVYKHESAVIYLVLKFVVDWVDGQLVFLEVEDTAVVVNFCLTLLQLYSKHNIGKISLSLSSTLLTEAKTEKYKDLRALLQLLTSLCSKDLVDFSSDSLDKESADIAQVIYLGLHIVTPLISLELLKYPKLCHDYFTLVSHILEVYPEKLVQLNTESFSHMLGTLEFGIHQQDVEVVNMCLGSLNGLASYHYKERVCGKEGLGSCASGFRDHNGQVIEGVLSRFLRSLLQLLLFRDYSFELISSAADALLPLILCEKDLYEKFGQELIEKQPTPELKLRLANALQALTGSNQVSSSLDRINYKRFRKNLQDFLIEVRGFLQIM</sequence>
<dbReference type="GO" id="GO:0005049">
    <property type="term" value="F:nuclear export signal receptor activity"/>
    <property type="evidence" value="ECO:0007669"/>
    <property type="project" value="InterPro"/>
</dbReference>
<comment type="caution">
    <text evidence="9">The sequence shown here is derived from an EMBL/GenBank/DDBJ whole genome shotgun (WGS) entry which is preliminary data.</text>
</comment>
<dbReference type="Gene3D" id="1.25.10.10">
    <property type="entry name" value="Leucine-rich Repeat Variant"/>
    <property type="match status" value="2"/>
</dbReference>